<dbReference type="Proteomes" id="UP001597546">
    <property type="component" value="Unassembled WGS sequence"/>
</dbReference>
<accession>A0ABW5TMF8</accession>
<protein>
    <submittedName>
        <fullName evidence="1">Uncharacterized protein</fullName>
    </submittedName>
</protein>
<dbReference type="EMBL" id="JBHULV010000007">
    <property type="protein sequence ID" value="MFD2730291.1"/>
    <property type="molecule type" value="Genomic_DNA"/>
</dbReference>
<name>A0ABW5TMF8_9SPHI</name>
<dbReference type="RefSeq" id="WP_379045363.1">
    <property type="nucleotide sequence ID" value="NZ_JBHSKW010000053.1"/>
</dbReference>
<keyword evidence="2" id="KW-1185">Reference proteome</keyword>
<reference evidence="2" key="1">
    <citation type="journal article" date="2019" name="Int. J. Syst. Evol. Microbiol.">
        <title>The Global Catalogue of Microorganisms (GCM) 10K type strain sequencing project: providing services to taxonomists for standard genome sequencing and annotation.</title>
        <authorList>
            <consortium name="The Broad Institute Genomics Platform"/>
            <consortium name="The Broad Institute Genome Sequencing Center for Infectious Disease"/>
            <person name="Wu L."/>
            <person name="Ma J."/>
        </authorList>
    </citation>
    <scope>NUCLEOTIDE SEQUENCE [LARGE SCALE GENOMIC DNA]</scope>
    <source>
        <strain evidence="2">KCTC 42456</strain>
    </source>
</reference>
<organism evidence="1 2">
    <name type="scientific">Pedobacter alpinus</name>
    <dbReference type="NCBI Taxonomy" id="1590643"/>
    <lineage>
        <taxon>Bacteria</taxon>
        <taxon>Pseudomonadati</taxon>
        <taxon>Bacteroidota</taxon>
        <taxon>Sphingobacteriia</taxon>
        <taxon>Sphingobacteriales</taxon>
        <taxon>Sphingobacteriaceae</taxon>
        <taxon>Pedobacter</taxon>
    </lineage>
</organism>
<sequence>MVKPEKYISVNPWPGDLRKYDHKLGNWCYIDKSHPELFLGDQQGAKKYQNIEKRFLRIGQKNGLAKNKPRNSKLS</sequence>
<gene>
    <name evidence="1" type="ORF">ACFSSE_01100</name>
</gene>
<proteinExistence type="predicted"/>
<comment type="caution">
    <text evidence="1">The sequence shown here is derived from an EMBL/GenBank/DDBJ whole genome shotgun (WGS) entry which is preliminary data.</text>
</comment>
<evidence type="ECO:0000313" key="2">
    <source>
        <dbReference type="Proteomes" id="UP001597546"/>
    </source>
</evidence>
<evidence type="ECO:0000313" key="1">
    <source>
        <dbReference type="EMBL" id="MFD2730291.1"/>
    </source>
</evidence>